<organism evidence="8 9">
    <name type="scientific">Desulfarculus baarsii (strain ATCC 33931 / DSM 2075 / LMG 7858 / VKM B-1802 / 2st14)</name>
    <dbReference type="NCBI Taxonomy" id="644282"/>
    <lineage>
        <taxon>Bacteria</taxon>
        <taxon>Pseudomonadati</taxon>
        <taxon>Thermodesulfobacteriota</taxon>
        <taxon>Desulfarculia</taxon>
        <taxon>Desulfarculales</taxon>
        <taxon>Desulfarculaceae</taxon>
        <taxon>Desulfarculus</taxon>
    </lineage>
</organism>
<accession>E1QH21</accession>
<evidence type="ECO:0000259" key="6">
    <source>
        <dbReference type="Pfam" id="PF00107"/>
    </source>
</evidence>
<dbReference type="Gene3D" id="3.40.50.720">
    <property type="entry name" value="NAD(P)-binding Rossmann-like Domain"/>
    <property type="match status" value="1"/>
</dbReference>
<comment type="similarity">
    <text evidence="2">Belongs to the zinc-containing alcohol dehydrogenase family.</text>
</comment>
<comment type="cofactor">
    <cofactor evidence="1">
        <name>Zn(2+)</name>
        <dbReference type="ChEBI" id="CHEBI:29105"/>
    </cofactor>
</comment>
<dbReference type="Gene3D" id="3.90.180.10">
    <property type="entry name" value="Medium-chain alcohol dehydrogenases, catalytic domain"/>
    <property type="match status" value="1"/>
</dbReference>
<keyword evidence="3" id="KW-0479">Metal-binding</keyword>
<evidence type="ECO:0000259" key="7">
    <source>
        <dbReference type="Pfam" id="PF08240"/>
    </source>
</evidence>
<gene>
    <name evidence="8" type="ordered locus">Deba_1496</name>
</gene>
<dbReference type="PANTHER" id="PTHR43350">
    <property type="entry name" value="NAD-DEPENDENT ALCOHOL DEHYDROGENASE"/>
    <property type="match status" value="1"/>
</dbReference>
<dbReference type="SUPFAM" id="SSF50129">
    <property type="entry name" value="GroES-like"/>
    <property type="match status" value="1"/>
</dbReference>
<keyword evidence="5" id="KW-0560">Oxidoreductase</keyword>
<keyword evidence="4" id="KW-0862">Zinc</keyword>
<dbReference type="SUPFAM" id="SSF51735">
    <property type="entry name" value="NAD(P)-binding Rossmann-fold domains"/>
    <property type="match status" value="1"/>
</dbReference>
<dbReference type="RefSeq" id="WP_013258317.1">
    <property type="nucleotide sequence ID" value="NC_014365.1"/>
</dbReference>
<dbReference type="eggNOG" id="COG1063">
    <property type="taxonomic scope" value="Bacteria"/>
</dbReference>
<dbReference type="GO" id="GO:0016491">
    <property type="term" value="F:oxidoreductase activity"/>
    <property type="evidence" value="ECO:0007669"/>
    <property type="project" value="UniProtKB-KW"/>
</dbReference>
<dbReference type="OrthoDB" id="9773078at2"/>
<sequence>MLAWRFQDGRIERAQIAPPTPGPGQALLRPMLAGVCNTDVELLSGYYAFAGVAGHEFVAVVERAPDAPQWEGKRVVAEINIGCGGCANCLAGDARHCPTRRAIGIKGWDGAFAERLLAPIANLHRVPDKLPDRQAVFAEPLAAALEPSQQLHLKARHRLCVLGDGKLGLLSALALRQWCPGLLLIGRHAANLAKAAAQGVAVELTPAEASWPELAAKLGAFDVVVEATGRPEGINAALELVRPEGVVVAKTTSRLPSTINLARVVVDEIQIIGSRCGDMALALAHLAAGRLAVEPLIERVMAFDELPLAIEAARRGGAGKVLIDYS</sequence>
<evidence type="ECO:0000313" key="8">
    <source>
        <dbReference type="EMBL" id="ADK84864.1"/>
    </source>
</evidence>
<evidence type="ECO:0000256" key="4">
    <source>
        <dbReference type="ARBA" id="ARBA00022833"/>
    </source>
</evidence>
<dbReference type="PANTHER" id="PTHR43350:SF2">
    <property type="entry name" value="GROES-LIKE ZINC-BINDING ALCOHOL DEHYDROGENASE FAMILY PROTEIN"/>
    <property type="match status" value="1"/>
</dbReference>
<dbReference type="HOGENOM" id="CLU_026673_11_0_7"/>
<reference evidence="8 9" key="1">
    <citation type="journal article" date="2010" name="Stand. Genomic Sci.">
        <title>Complete genome sequence of Desulfarculus baarsii type strain (2st14).</title>
        <authorList>
            <person name="Sun H."/>
            <person name="Spring S."/>
            <person name="Lapidus A."/>
            <person name="Davenport K."/>
            <person name="Del Rio T.G."/>
            <person name="Tice H."/>
            <person name="Nolan M."/>
            <person name="Copeland A."/>
            <person name="Cheng J.F."/>
            <person name="Lucas S."/>
            <person name="Tapia R."/>
            <person name="Goodwin L."/>
            <person name="Pitluck S."/>
            <person name="Ivanova N."/>
            <person name="Pagani I."/>
            <person name="Mavromatis K."/>
            <person name="Ovchinnikova G."/>
            <person name="Pati A."/>
            <person name="Chen A."/>
            <person name="Palaniappan K."/>
            <person name="Hauser L."/>
            <person name="Chang Y.J."/>
            <person name="Jeffries C.D."/>
            <person name="Detter J.C."/>
            <person name="Han C."/>
            <person name="Rohde M."/>
            <person name="Brambilla E."/>
            <person name="Goker M."/>
            <person name="Woyke T."/>
            <person name="Bristow J."/>
            <person name="Eisen J.A."/>
            <person name="Markowitz V."/>
            <person name="Hugenholtz P."/>
            <person name="Kyrpides N.C."/>
            <person name="Klenk H.P."/>
            <person name="Land M."/>
        </authorList>
    </citation>
    <scope>NUCLEOTIDE SEQUENCE [LARGE SCALE GENOMIC DNA]</scope>
    <source>
        <strain evidence="9">ATCC 33931 / DSM 2075 / LMG 7858 / VKM B-1802 / 2st14</strain>
    </source>
</reference>
<dbReference type="InterPro" id="IPR011032">
    <property type="entry name" value="GroES-like_sf"/>
</dbReference>
<name>E1QH21_DESB2</name>
<dbReference type="KEGG" id="dbr:Deba_1496"/>
<dbReference type="Proteomes" id="UP000009047">
    <property type="component" value="Chromosome"/>
</dbReference>
<dbReference type="GO" id="GO:0046872">
    <property type="term" value="F:metal ion binding"/>
    <property type="evidence" value="ECO:0007669"/>
    <property type="project" value="UniProtKB-KW"/>
</dbReference>
<proteinExistence type="inferred from homology"/>
<dbReference type="Pfam" id="PF08240">
    <property type="entry name" value="ADH_N"/>
    <property type="match status" value="1"/>
</dbReference>
<dbReference type="InterPro" id="IPR013154">
    <property type="entry name" value="ADH-like_N"/>
</dbReference>
<evidence type="ECO:0000313" key="9">
    <source>
        <dbReference type="Proteomes" id="UP000009047"/>
    </source>
</evidence>
<feature type="domain" description="Alcohol dehydrogenase-like C-terminal" evidence="6">
    <location>
        <begin position="187"/>
        <end position="278"/>
    </location>
</feature>
<evidence type="ECO:0000256" key="2">
    <source>
        <dbReference type="ARBA" id="ARBA00008072"/>
    </source>
</evidence>
<dbReference type="InterPro" id="IPR036291">
    <property type="entry name" value="NAD(P)-bd_dom_sf"/>
</dbReference>
<evidence type="ECO:0000256" key="1">
    <source>
        <dbReference type="ARBA" id="ARBA00001947"/>
    </source>
</evidence>
<dbReference type="STRING" id="644282.Deba_1496"/>
<evidence type="ECO:0000256" key="3">
    <source>
        <dbReference type="ARBA" id="ARBA00022723"/>
    </source>
</evidence>
<dbReference type="AlphaFoldDB" id="E1QH21"/>
<evidence type="ECO:0000256" key="5">
    <source>
        <dbReference type="ARBA" id="ARBA00023002"/>
    </source>
</evidence>
<keyword evidence="9" id="KW-1185">Reference proteome</keyword>
<dbReference type="EMBL" id="CP002085">
    <property type="protein sequence ID" value="ADK84864.1"/>
    <property type="molecule type" value="Genomic_DNA"/>
</dbReference>
<dbReference type="Pfam" id="PF00107">
    <property type="entry name" value="ADH_zinc_N"/>
    <property type="match status" value="1"/>
</dbReference>
<protein>
    <submittedName>
        <fullName evidence="8">Alcohol dehydrogenase GroES domain protein</fullName>
    </submittedName>
</protein>
<feature type="domain" description="Alcohol dehydrogenase-like N-terminal" evidence="7">
    <location>
        <begin position="22"/>
        <end position="128"/>
    </location>
</feature>
<dbReference type="InterPro" id="IPR013149">
    <property type="entry name" value="ADH-like_C"/>
</dbReference>